<sequence length="378" mass="42869">MQHHCVSSPIMNDNTIDILLEKYANNTCSEQERMLLELWIETLPETDKVILSAEQKQFLWEQLDTKISSSNNTTPIYRRLKRYLPYVAAVLIMSMATLFVWHIRTGEQVTQVKIADKVVPGSDQATLTLADGRKIELTTDHSTLASGITIRKTADGQLKYVVQKGATGKGEYNTIETPRGGQFLIELSDGSEVTLNAASSLRFPIDMTEGDLRKVELKGEGYFAVAKDKKRPFIVQSNRQEIKVLGTVFNVNTYDQSNSITTLLEGKIQINNQKILTPGQQAQVKGQDIIISQVDVEDFVDWKNNEFVFRDESLQSILNRVSRWYNVDVQYAKEGSRYITFSGKISRYAEVEKVLELLQSTSTLKFKIINRTIIVNQN</sequence>
<keyword evidence="1" id="KW-0812">Transmembrane</keyword>
<evidence type="ECO:0000256" key="1">
    <source>
        <dbReference type="SAM" id="Phobius"/>
    </source>
</evidence>
<reference evidence="4 5" key="1">
    <citation type="submission" date="2018-06" db="EMBL/GenBank/DDBJ databases">
        <authorList>
            <consortium name="Pathogen Informatics"/>
            <person name="Doyle S."/>
        </authorList>
    </citation>
    <scope>NUCLEOTIDE SEQUENCE [LARGE SCALE GENOMIC DNA]</scope>
    <source>
        <strain evidence="4 5">NCTC11388</strain>
    </source>
</reference>
<proteinExistence type="predicted"/>
<dbReference type="InterPro" id="IPR032508">
    <property type="entry name" value="FecR_C"/>
</dbReference>
<gene>
    <name evidence="4" type="ORF">NCTC11388_03493</name>
</gene>
<dbReference type="PANTHER" id="PTHR30273:SF2">
    <property type="entry name" value="PROTEIN FECR"/>
    <property type="match status" value="1"/>
</dbReference>
<dbReference type="InterPro" id="IPR006860">
    <property type="entry name" value="FecR"/>
</dbReference>
<organism evidence="4 5">
    <name type="scientific">Sphingobacterium spiritivorum</name>
    <name type="common">Flavobacterium spiritivorum</name>
    <dbReference type="NCBI Taxonomy" id="258"/>
    <lineage>
        <taxon>Bacteria</taxon>
        <taxon>Pseudomonadati</taxon>
        <taxon>Bacteroidota</taxon>
        <taxon>Sphingobacteriia</taxon>
        <taxon>Sphingobacteriales</taxon>
        <taxon>Sphingobacteriaceae</taxon>
        <taxon>Sphingobacterium</taxon>
    </lineage>
</organism>
<accession>A0A380CMN4</accession>
<dbReference type="GO" id="GO:0016989">
    <property type="term" value="F:sigma factor antagonist activity"/>
    <property type="evidence" value="ECO:0007669"/>
    <property type="project" value="TreeGrafter"/>
</dbReference>
<dbReference type="Pfam" id="PF04773">
    <property type="entry name" value="FecR"/>
    <property type="match status" value="1"/>
</dbReference>
<feature type="transmembrane region" description="Helical" evidence="1">
    <location>
        <begin position="83"/>
        <end position="103"/>
    </location>
</feature>
<evidence type="ECO:0000259" key="2">
    <source>
        <dbReference type="Pfam" id="PF04773"/>
    </source>
</evidence>
<dbReference type="EMBL" id="UGYW01000002">
    <property type="protein sequence ID" value="SUJ24339.1"/>
    <property type="molecule type" value="Genomic_DNA"/>
</dbReference>
<dbReference type="PIRSF" id="PIRSF018266">
    <property type="entry name" value="FecR"/>
    <property type="match status" value="1"/>
</dbReference>
<dbReference type="AlphaFoldDB" id="A0A380CMN4"/>
<feature type="domain" description="FecR protein" evidence="2">
    <location>
        <begin position="174"/>
        <end position="268"/>
    </location>
</feature>
<feature type="domain" description="Protein FecR C-terminal" evidence="3">
    <location>
        <begin position="306"/>
        <end position="375"/>
    </location>
</feature>
<dbReference type="Gene3D" id="3.55.50.30">
    <property type="match status" value="1"/>
</dbReference>
<protein>
    <submittedName>
        <fullName evidence="4">Fec operon regulator FecR</fullName>
    </submittedName>
</protein>
<keyword evidence="1" id="KW-1133">Transmembrane helix</keyword>
<dbReference type="PANTHER" id="PTHR30273">
    <property type="entry name" value="PERIPLASMIC SIGNAL SENSOR AND SIGMA FACTOR ACTIVATOR FECR-RELATED"/>
    <property type="match status" value="1"/>
</dbReference>
<evidence type="ECO:0000313" key="4">
    <source>
        <dbReference type="EMBL" id="SUJ24339.1"/>
    </source>
</evidence>
<dbReference type="Pfam" id="PF16344">
    <property type="entry name" value="FecR_C"/>
    <property type="match status" value="1"/>
</dbReference>
<dbReference type="InterPro" id="IPR012373">
    <property type="entry name" value="Ferrdict_sens_TM"/>
</dbReference>
<name>A0A380CMN4_SPHSI</name>
<evidence type="ECO:0000259" key="3">
    <source>
        <dbReference type="Pfam" id="PF16344"/>
    </source>
</evidence>
<dbReference type="Proteomes" id="UP000254893">
    <property type="component" value="Unassembled WGS sequence"/>
</dbReference>
<keyword evidence="1" id="KW-0472">Membrane</keyword>
<dbReference type="Gene3D" id="2.60.120.1440">
    <property type="match status" value="1"/>
</dbReference>
<evidence type="ECO:0000313" key="5">
    <source>
        <dbReference type="Proteomes" id="UP000254893"/>
    </source>
</evidence>